<organism evidence="1 2">
    <name type="scientific">Hyalomma asiaticum</name>
    <name type="common">Tick</name>
    <dbReference type="NCBI Taxonomy" id="266040"/>
    <lineage>
        <taxon>Eukaryota</taxon>
        <taxon>Metazoa</taxon>
        <taxon>Ecdysozoa</taxon>
        <taxon>Arthropoda</taxon>
        <taxon>Chelicerata</taxon>
        <taxon>Arachnida</taxon>
        <taxon>Acari</taxon>
        <taxon>Parasitiformes</taxon>
        <taxon>Ixodida</taxon>
        <taxon>Ixodoidea</taxon>
        <taxon>Ixodidae</taxon>
        <taxon>Hyalomminae</taxon>
        <taxon>Hyalomma</taxon>
    </lineage>
</organism>
<reference evidence="1" key="1">
    <citation type="submission" date="2020-05" db="EMBL/GenBank/DDBJ databases">
        <title>Large-scale comparative analyses of tick genomes elucidate their genetic diversity and vector capacities.</title>
        <authorList>
            <person name="Jia N."/>
            <person name="Wang J."/>
            <person name="Shi W."/>
            <person name="Du L."/>
            <person name="Sun Y."/>
            <person name="Zhan W."/>
            <person name="Jiang J."/>
            <person name="Wang Q."/>
            <person name="Zhang B."/>
            <person name="Ji P."/>
            <person name="Sakyi L.B."/>
            <person name="Cui X."/>
            <person name="Yuan T."/>
            <person name="Jiang B."/>
            <person name="Yang W."/>
            <person name="Lam T.T.-Y."/>
            <person name="Chang Q."/>
            <person name="Ding S."/>
            <person name="Wang X."/>
            <person name="Zhu J."/>
            <person name="Ruan X."/>
            <person name="Zhao L."/>
            <person name="Wei J."/>
            <person name="Que T."/>
            <person name="Du C."/>
            <person name="Cheng J."/>
            <person name="Dai P."/>
            <person name="Han X."/>
            <person name="Huang E."/>
            <person name="Gao Y."/>
            <person name="Liu J."/>
            <person name="Shao H."/>
            <person name="Ye R."/>
            <person name="Li L."/>
            <person name="Wei W."/>
            <person name="Wang X."/>
            <person name="Wang C."/>
            <person name="Yang T."/>
            <person name="Huo Q."/>
            <person name="Li W."/>
            <person name="Guo W."/>
            <person name="Chen H."/>
            <person name="Zhou L."/>
            <person name="Ni X."/>
            <person name="Tian J."/>
            <person name="Zhou Y."/>
            <person name="Sheng Y."/>
            <person name="Liu T."/>
            <person name="Pan Y."/>
            <person name="Xia L."/>
            <person name="Li J."/>
            <person name="Zhao F."/>
            <person name="Cao W."/>
        </authorList>
    </citation>
    <scope>NUCLEOTIDE SEQUENCE</scope>
    <source>
        <strain evidence="1">Hyas-2018</strain>
    </source>
</reference>
<dbReference type="Proteomes" id="UP000821845">
    <property type="component" value="Chromosome 11"/>
</dbReference>
<keyword evidence="2" id="KW-1185">Reference proteome</keyword>
<accession>A0ACB7T229</accession>
<proteinExistence type="predicted"/>
<evidence type="ECO:0000313" key="2">
    <source>
        <dbReference type="Proteomes" id="UP000821845"/>
    </source>
</evidence>
<name>A0ACB7T229_HYAAI</name>
<comment type="caution">
    <text evidence="1">The sequence shown here is derived from an EMBL/GenBank/DDBJ whole genome shotgun (WGS) entry which is preliminary data.</text>
</comment>
<evidence type="ECO:0000313" key="1">
    <source>
        <dbReference type="EMBL" id="KAH6941173.1"/>
    </source>
</evidence>
<sequence length="503" mass="56126">MTATHLESAALLLETQIAVDDPSNDLPEHAEARQMAARPYDFADVGVPFTEPERAVLLNLLGAFKTTRTTALQVLMRAPPITLELERANVEFELLIARKPIRDGELSVRPDRVLPTLHAWQEHPAARCAFRFLRLARDEARRMARLPGYTDGSYTDRLAGAAFIVLGPSERIGAVGRYQVENATSAYCTEIIAVIEALRYVKNRCSAATVRFYTDCLSLLQAISEYRTPDPRVRDVKALLKDISVTMQITLYHVPGHSGLFGNELADFLAAHAARLGDARQALLTPRAVRSMLRTEQLRRWESEWRQNNADTDLFKWVPLVSEAPPWFPPNHALVTLLTGHGRFHSYFHRFNLLAEPVCSCGATCEGTDHHLYDCPLTTQITTKIEPRVDCDQRRGNEVWIGAVVRVSEDLHVPTCTFCATYGHGKTACPHKTNPTKCVCMKCGENHIAESSAVRMGDAAVFYAEYRRAGRPAEGHPTGFPGCPLLMEKVARLKARTNYGPCH</sequence>
<gene>
    <name evidence="1" type="ORF">HPB50_014592</name>
</gene>
<protein>
    <submittedName>
        <fullName evidence="1">Uncharacterized protein</fullName>
    </submittedName>
</protein>
<dbReference type="EMBL" id="CM023491">
    <property type="protein sequence ID" value="KAH6941173.1"/>
    <property type="molecule type" value="Genomic_DNA"/>
</dbReference>